<dbReference type="HOGENOM" id="CLU_042442_0_0_1"/>
<dbReference type="InterPro" id="IPR036388">
    <property type="entry name" value="WH-like_DNA-bd_sf"/>
</dbReference>
<dbReference type="EMBL" id="HE806316">
    <property type="protein sequence ID" value="CCH58250.1"/>
    <property type="molecule type" value="Genomic_DNA"/>
</dbReference>
<name>I2GVU8_HENB6</name>
<proteinExistence type="predicted"/>
<dbReference type="GO" id="GO:0070210">
    <property type="term" value="C:Rpd3L-Expanded complex"/>
    <property type="evidence" value="ECO:0007669"/>
    <property type="project" value="TreeGrafter"/>
</dbReference>
<dbReference type="SUPFAM" id="SSF46689">
    <property type="entry name" value="Homeodomain-like"/>
    <property type="match status" value="1"/>
</dbReference>
<feature type="region of interest" description="Disordered" evidence="1">
    <location>
        <begin position="221"/>
        <end position="296"/>
    </location>
</feature>
<organism evidence="3 4">
    <name type="scientific">Henningerozyma blattae (strain ATCC 34711 / CBS 6284 / DSM 70876 / NBRC 10599 / NRRL Y-10934 / UCD 77-7)</name>
    <name type="common">Yeast</name>
    <name type="synonym">Tetrapisispora blattae</name>
    <dbReference type="NCBI Taxonomy" id="1071380"/>
    <lineage>
        <taxon>Eukaryota</taxon>
        <taxon>Fungi</taxon>
        <taxon>Dikarya</taxon>
        <taxon>Ascomycota</taxon>
        <taxon>Saccharomycotina</taxon>
        <taxon>Saccharomycetes</taxon>
        <taxon>Saccharomycetales</taxon>
        <taxon>Saccharomycetaceae</taxon>
        <taxon>Henningerozyma</taxon>
    </lineage>
</organism>
<evidence type="ECO:0000259" key="2">
    <source>
        <dbReference type="PROSITE" id="PS50934"/>
    </source>
</evidence>
<evidence type="ECO:0000256" key="1">
    <source>
        <dbReference type="SAM" id="MobiDB-lite"/>
    </source>
</evidence>
<dbReference type="Proteomes" id="UP000002866">
    <property type="component" value="Chromosome 1"/>
</dbReference>
<dbReference type="RefSeq" id="XP_004177769.1">
    <property type="nucleotide sequence ID" value="XM_004177721.1"/>
</dbReference>
<dbReference type="AlphaFoldDB" id="I2GVU8"/>
<feature type="compositionally biased region" description="Polar residues" evidence="1">
    <location>
        <begin position="12"/>
        <end position="22"/>
    </location>
</feature>
<reference evidence="3 4" key="1">
    <citation type="journal article" date="2011" name="Proc. Natl. Acad. Sci. U.S.A.">
        <title>Evolutionary erosion of yeast sex chromosomes by mating-type switching accidents.</title>
        <authorList>
            <person name="Gordon J.L."/>
            <person name="Armisen D."/>
            <person name="Proux-Wera E."/>
            <person name="Oheigeartaigh S.S."/>
            <person name="Byrne K.P."/>
            <person name="Wolfe K.H."/>
        </authorList>
    </citation>
    <scope>NUCLEOTIDE SEQUENCE [LARGE SCALE GENOMIC DNA]</scope>
    <source>
        <strain evidence="4">ATCC 34711 / CBS 6284 / DSM 70876 / NBRC 10599 / NRRL Y-10934 / UCD 77-7</strain>
    </source>
</reference>
<feature type="compositionally biased region" description="Polar residues" evidence="1">
    <location>
        <begin position="285"/>
        <end position="296"/>
    </location>
</feature>
<dbReference type="OMA" id="YATHGFL"/>
<dbReference type="PROSITE" id="PS50934">
    <property type="entry name" value="SWIRM"/>
    <property type="match status" value="1"/>
</dbReference>
<dbReference type="KEGG" id="tbl:TBLA_0A04560"/>
<dbReference type="GO" id="GO:0006357">
    <property type="term" value="P:regulation of transcription by RNA polymerase II"/>
    <property type="evidence" value="ECO:0007669"/>
    <property type="project" value="TreeGrafter"/>
</dbReference>
<sequence length="429" mass="48474">MSLSSPRPEKAQLNTPIKPKSTSQLFELISHSVPNSLKNEDKRFPLANKQSYSDDQSLYLRQSSSVTPRNGSISTDLSPISNTSSPSRIVQPFSLNSRFNESKVIDSTPSTAFYNQSRSEPSLNSIQDDQLIPSPPLSPKIGVISEVKIPKLSTCIGKNKLNNDLYVKVSWDSKLSPKTYRHANQNFLSHYSFLNHNSMGSTISHLPNNNNTMYLLKHSRHRNNKYSSRTGTDYEHQYRTRKTATKNGTSLSDSDDYLENSSNSFHRFTSKQSHKTSPLRRTKKASPSTASPLASVGSLNGMTQYVPKTSWEKLPDYSPSTINIPLDNTKCLKVEWKGSPMNLSNDPLRDKLHPAEIALAQILRLPCDLYLDSKRRLFLEKVCRLKKGLPFRRTDAQKACRIDVNKASRLFAAFEKVGWLNDSHFTQFL</sequence>
<dbReference type="PANTHER" id="PTHR12374:SF21">
    <property type="entry name" value="SWIRM DOMAIN-CONTAINING PROTEIN FUN19-RELATED"/>
    <property type="match status" value="1"/>
</dbReference>
<evidence type="ECO:0000313" key="4">
    <source>
        <dbReference type="Proteomes" id="UP000002866"/>
    </source>
</evidence>
<accession>I2GVU8</accession>
<dbReference type="InParanoid" id="I2GVU8"/>
<dbReference type="InterPro" id="IPR007526">
    <property type="entry name" value="SWIRM"/>
</dbReference>
<dbReference type="eggNOG" id="ENOG502R6VN">
    <property type="taxonomic scope" value="Eukaryota"/>
</dbReference>
<gene>
    <name evidence="3" type="primary">TBLA0A04560</name>
    <name evidence="3" type="ORF">TBLA_0A04560</name>
</gene>
<feature type="compositionally biased region" description="Polar residues" evidence="1">
    <location>
        <begin position="110"/>
        <end position="128"/>
    </location>
</feature>
<feature type="region of interest" description="Disordered" evidence="1">
    <location>
        <begin position="64"/>
        <end position="86"/>
    </location>
</feature>
<dbReference type="Pfam" id="PF04433">
    <property type="entry name" value="SWIRM"/>
    <property type="match status" value="1"/>
</dbReference>
<feature type="domain" description="SWIRM" evidence="2">
    <location>
        <begin position="332"/>
        <end position="429"/>
    </location>
</feature>
<dbReference type="GO" id="GO:0003682">
    <property type="term" value="F:chromatin binding"/>
    <property type="evidence" value="ECO:0007669"/>
    <property type="project" value="TreeGrafter"/>
</dbReference>
<dbReference type="GeneID" id="14493189"/>
<dbReference type="FunFam" id="1.10.10.10:FF:000087">
    <property type="entry name" value="Transcriptional adapter 2"/>
    <property type="match status" value="1"/>
</dbReference>
<dbReference type="STRING" id="1071380.I2GVU8"/>
<dbReference type="InterPro" id="IPR009057">
    <property type="entry name" value="Homeodomain-like_sf"/>
</dbReference>
<feature type="region of interest" description="Disordered" evidence="1">
    <location>
        <begin position="110"/>
        <end position="134"/>
    </location>
</feature>
<feature type="region of interest" description="Disordered" evidence="1">
    <location>
        <begin position="1"/>
        <end position="22"/>
    </location>
</feature>
<dbReference type="PANTHER" id="PTHR12374">
    <property type="entry name" value="TRANSCRIPTIONAL ADAPTOR 2 ADA2 -RELATED"/>
    <property type="match status" value="1"/>
</dbReference>
<keyword evidence="4" id="KW-1185">Reference proteome</keyword>
<dbReference type="GO" id="GO:0006338">
    <property type="term" value="P:chromatin remodeling"/>
    <property type="evidence" value="ECO:0007669"/>
    <property type="project" value="TreeGrafter"/>
</dbReference>
<dbReference type="OrthoDB" id="5598695at2759"/>
<feature type="compositionally biased region" description="Basic residues" evidence="1">
    <location>
        <begin position="268"/>
        <end position="284"/>
    </location>
</feature>
<dbReference type="GO" id="GO:0003713">
    <property type="term" value="F:transcription coactivator activity"/>
    <property type="evidence" value="ECO:0007669"/>
    <property type="project" value="TreeGrafter"/>
</dbReference>
<evidence type="ECO:0000313" key="3">
    <source>
        <dbReference type="EMBL" id="CCH58250.1"/>
    </source>
</evidence>
<dbReference type="Gene3D" id="1.10.10.10">
    <property type="entry name" value="Winged helix-like DNA-binding domain superfamily/Winged helix DNA-binding domain"/>
    <property type="match status" value="1"/>
</dbReference>
<protein>
    <recommendedName>
        <fullName evidence="2">SWIRM domain-containing protein</fullName>
    </recommendedName>
</protein>
<dbReference type="FunCoup" id="I2GVU8">
    <property type="interactions" value="128"/>
</dbReference>